<reference evidence="3" key="1">
    <citation type="journal article" date="2019" name="Int. J. Syst. Evol. Microbiol.">
        <title>The Global Catalogue of Microorganisms (GCM) 10K type strain sequencing project: providing services to taxonomists for standard genome sequencing and annotation.</title>
        <authorList>
            <consortium name="The Broad Institute Genomics Platform"/>
            <consortium name="The Broad Institute Genome Sequencing Center for Infectious Disease"/>
            <person name="Wu L."/>
            <person name="Ma J."/>
        </authorList>
    </citation>
    <scope>NUCLEOTIDE SEQUENCE [LARGE SCALE GENOMIC DNA]</scope>
    <source>
        <strain evidence="3">CCM 7491</strain>
    </source>
</reference>
<evidence type="ECO:0000313" key="2">
    <source>
        <dbReference type="EMBL" id="MFC3442608.1"/>
    </source>
</evidence>
<dbReference type="Gene3D" id="1.25.40.10">
    <property type="entry name" value="Tetratricopeptide repeat domain"/>
    <property type="match status" value="1"/>
</dbReference>
<evidence type="ECO:0000256" key="1">
    <source>
        <dbReference type="SAM" id="SignalP"/>
    </source>
</evidence>
<dbReference type="InterPro" id="IPR011990">
    <property type="entry name" value="TPR-like_helical_dom_sf"/>
</dbReference>
<proteinExistence type="predicted"/>
<dbReference type="Pfam" id="PF14559">
    <property type="entry name" value="TPR_19"/>
    <property type="match status" value="1"/>
</dbReference>
<protein>
    <submittedName>
        <fullName evidence="2">Tol-pal system YbgF family protein</fullName>
    </submittedName>
</protein>
<keyword evidence="1" id="KW-0732">Signal</keyword>
<gene>
    <name evidence="2" type="ORF">ACFOKF_15640</name>
</gene>
<feature type="chain" id="PRO_5046162848" evidence="1">
    <location>
        <begin position="26"/>
        <end position="185"/>
    </location>
</feature>
<dbReference type="EMBL" id="JBHRVU010000004">
    <property type="protein sequence ID" value="MFC3442608.1"/>
    <property type="molecule type" value="Genomic_DNA"/>
</dbReference>
<comment type="caution">
    <text evidence="2">The sequence shown here is derived from an EMBL/GenBank/DDBJ whole genome shotgun (WGS) entry which is preliminary data.</text>
</comment>
<dbReference type="RefSeq" id="WP_380796813.1">
    <property type="nucleotide sequence ID" value="NZ_JBHRVU010000004.1"/>
</dbReference>
<name>A0ABV7NGJ4_9SPHN</name>
<dbReference type="SUPFAM" id="SSF48452">
    <property type="entry name" value="TPR-like"/>
    <property type="match status" value="1"/>
</dbReference>
<keyword evidence="3" id="KW-1185">Reference proteome</keyword>
<evidence type="ECO:0000313" key="3">
    <source>
        <dbReference type="Proteomes" id="UP001595681"/>
    </source>
</evidence>
<accession>A0ABV7NGJ4</accession>
<sequence length="185" mass="19484">MMRLTVPAALGFVSLGIAMAVPAQAQHVAGVSGVHFNLGTPMSAPVNGYAYGFGDVSRPGVPGGDMVRAQRLIAAGDYAQADDLLSVLVGRSSSRQVRFLKGVARLGMGDAAAARRYFEQSLYRGRNGYPGAMSGLALAEIRLGNRDAAENILTKLRYQQERCGQSCDRAKPLDAAVSVVEKALA</sequence>
<dbReference type="Proteomes" id="UP001595681">
    <property type="component" value="Unassembled WGS sequence"/>
</dbReference>
<organism evidence="2 3">
    <name type="scientific">Sphingobium rhizovicinum</name>
    <dbReference type="NCBI Taxonomy" id="432308"/>
    <lineage>
        <taxon>Bacteria</taxon>
        <taxon>Pseudomonadati</taxon>
        <taxon>Pseudomonadota</taxon>
        <taxon>Alphaproteobacteria</taxon>
        <taxon>Sphingomonadales</taxon>
        <taxon>Sphingomonadaceae</taxon>
        <taxon>Sphingobium</taxon>
    </lineage>
</organism>
<feature type="signal peptide" evidence="1">
    <location>
        <begin position="1"/>
        <end position="25"/>
    </location>
</feature>